<dbReference type="InterPro" id="IPR044581">
    <property type="entry name" value="TPC1_plant"/>
</dbReference>
<evidence type="ECO:0000313" key="13">
    <source>
        <dbReference type="Proteomes" id="UP000030763"/>
    </source>
</evidence>
<evidence type="ECO:0000256" key="1">
    <source>
        <dbReference type="ARBA" id="ARBA00004141"/>
    </source>
</evidence>
<keyword evidence="4" id="KW-0677">Repeat</keyword>
<dbReference type="Proteomes" id="UP000030763">
    <property type="component" value="Unassembled WGS sequence"/>
</dbReference>
<evidence type="ECO:0000259" key="11">
    <source>
        <dbReference type="Pfam" id="PF00520"/>
    </source>
</evidence>
<evidence type="ECO:0000256" key="3">
    <source>
        <dbReference type="ARBA" id="ARBA00022692"/>
    </source>
</evidence>
<keyword evidence="13" id="KW-1185">Reference proteome</keyword>
<dbReference type="GO" id="GO:0005245">
    <property type="term" value="F:voltage-gated calcium channel activity"/>
    <property type="evidence" value="ECO:0007669"/>
    <property type="project" value="InterPro"/>
</dbReference>
<dbReference type="Pfam" id="PF00520">
    <property type="entry name" value="Ion_trans"/>
    <property type="match status" value="1"/>
</dbReference>
<comment type="subcellular location">
    <subcellularLocation>
        <location evidence="1">Membrane</location>
        <topology evidence="1">Multi-pass membrane protein</topology>
    </subcellularLocation>
</comment>
<evidence type="ECO:0000313" key="12">
    <source>
        <dbReference type="EMBL" id="CDJ59572.1"/>
    </source>
</evidence>
<evidence type="ECO:0000256" key="7">
    <source>
        <dbReference type="ARBA" id="ARBA00023065"/>
    </source>
</evidence>
<dbReference type="Gene3D" id="1.10.287.70">
    <property type="match status" value="1"/>
</dbReference>
<dbReference type="PANTHER" id="PTHR46988">
    <property type="entry name" value="TWO PORE CALCIUM CHANNEL PROTEIN 1"/>
    <property type="match status" value="1"/>
</dbReference>
<evidence type="ECO:0000256" key="4">
    <source>
        <dbReference type="ARBA" id="ARBA00022737"/>
    </source>
</evidence>
<dbReference type="InterPro" id="IPR005821">
    <property type="entry name" value="Ion_trans_dom"/>
</dbReference>
<reference evidence="12" key="1">
    <citation type="submission" date="2013-10" db="EMBL/GenBank/DDBJ databases">
        <title>Genomic analysis of the causative agents of coccidiosis in chickens.</title>
        <authorList>
            <person name="Reid A.J."/>
            <person name="Blake D."/>
            <person name="Billington K."/>
            <person name="Browne H."/>
            <person name="Dunn M."/>
            <person name="Hung S."/>
            <person name="Kawahara F."/>
            <person name="Miranda-Saavedra D."/>
            <person name="Mourier T."/>
            <person name="Nagra H."/>
            <person name="Otto T.D."/>
            <person name="Rawlings N."/>
            <person name="Sanchez A."/>
            <person name="Sanders M."/>
            <person name="Subramaniam C."/>
            <person name="Tay Y."/>
            <person name="Dear P."/>
            <person name="Doerig C."/>
            <person name="Gruber A."/>
            <person name="Parkinson J."/>
            <person name="Shirley M."/>
            <person name="Wan K.L."/>
            <person name="Berriman M."/>
            <person name="Tomley F."/>
            <person name="Pain A."/>
        </authorList>
    </citation>
    <scope>NUCLEOTIDE SEQUENCE [LARGE SCALE GENOMIC DNA]</scope>
    <source>
        <strain evidence="12">Weybridge</strain>
    </source>
</reference>
<dbReference type="GO" id="GO:0016020">
    <property type="term" value="C:membrane"/>
    <property type="evidence" value="ECO:0007669"/>
    <property type="project" value="UniProtKB-SubCell"/>
</dbReference>
<keyword evidence="2" id="KW-0813">Transport</keyword>
<dbReference type="GeneID" id="25339791"/>
<dbReference type="EMBL" id="HG720561">
    <property type="protein sequence ID" value="CDJ59572.1"/>
    <property type="molecule type" value="Genomic_DNA"/>
</dbReference>
<keyword evidence="8" id="KW-0472">Membrane</keyword>
<dbReference type="PANTHER" id="PTHR46988:SF2">
    <property type="entry name" value="TWO PORE CALCIUM CHANNEL PROTEIN 1"/>
    <property type="match status" value="1"/>
</dbReference>
<keyword evidence="7" id="KW-0406">Ion transport</keyword>
<evidence type="ECO:0000256" key="10">
    <source>
        <dbReference type="SAM" id="MobiDB-lite"/>
    </source>
</evidence>
<evidence type="ECO:0000256" key="5">
    <source>
        <dbReference type="ARBA" id="ARBA00022837"/>
    </source>
</evidence>
<accession>U6M5U7</accession>
<gene>
    <name evidence="12" type="ORF">EMWEY_00058050</name>
</gene>
<feature type="region of interest" description="Disordered" evidence="10">
    <location>
        <begin position="11"/>
        <end position="32"/>
    </location>
</feature>
<organism evidence="12 13">
    <name type="scientific">Eimeria maxima</name>
    <name type="common">Coccidian parasite</name>
    <dbReference type="NCBI Taxonomy" id="5804"/>
    <lineage>
        <taxon>Eukaryota</taxon>
        <taxon>Sar</taxon>
        <taxon>Alveolata</taxon>
        <taxon>Apicomplexa</taxon>
        <taxon>Conoidasida</taxon>
        <taxon>Coccidia</taxon>
        <taxon>Eucoccidiorida</taxon>
        <taxon>Eimeriorina</taxon>
        <taxon>Eimeriidae</taxon>
        <taxon>Eimeria</taxon>
    </lineage>
</organism>
<keyword evidence="6" id="KW-1133">Transmembrane helix</keyword>
<dbReference type="OrthoDB" id="449047at2759"/>
<sequence>MELYKGLIECSSSSSSSSSNSSSSSSNSSSSSSSEYNSLGLLNFNDIFSSLVTLFLLTVNGWDDSLKVLVNHTSVLKCSLYFVSFYILTDTILLNLLVALVLEAYEQISATPSKTEAVPADQQQLQQQLRQQQVLLQQQLQQQQQPLLLRDESSLVLSLGKEITHRTIHDYG</sequence>
<dbReference type="RefSeq" id="XP_013336220.1">
    <property type="nucleotide sequence ID" value="XM_013480766.1"/>
</dbReference>
<dbReference type="AlphaFoldDB" id="U6M5U7"/>
<name>U6M5U7_EIMMA</name>
<feature type="domain" description="Ion transport" evidence="11">
    <location>
        <begin position="31"/>
        <end position="109"/>
    </location>
</feature>
<protein>
    <submittedName>
        <fullName evidence="12">Cation channel family domain-containing protein, putative</fullName>
    </submittedName>
</protein>
<keyword evidence="5" id="KW-0106">Calcium</keyword>
<evidence type="ECO:0000256" key="8">
    <source>
        <dbReference type="ARBA" id="ARBA00023136"/>
    </source>
</evidence>
<keyword evidence="9" id="KW-0407">Ion channel</keyword>
<reference evidence="12" key="2">
    <citation type="submission" date="2013-10" db="EMBL/GenBank/DDBJ databases">
        <authorList>
            <person name="Aslett M."/>
        </authorList>
    </citation>
    <scope>NUCLEOTIDE SEQUENCE [LARGE SCALE GENOMIC DNA]</scope>
    <source>
        <strain evidence="12">Weybridge</strain>
    </source>
</reference>
<proteinExistence type="predicted"/>
<dbReference type="VEuPathDB" id="ToxoDB:EMWEY_00058050"/>
<keyword evidence="3" id="KW-0812">Transmembrane</keyword>
<evidence type="ECO:0000256" key="9">
    <source>
        <dbReference type="ARBA" id="ARBA00023303"/>
    </source>
</evidence>
<evidence type="ECO:0000256" key="2">
    <source>
        <dbReference type="ARBA" id="ARBA00022448"/>
    </source>
</evidence>
<evidence type="ECO:0000256" key="6">
    <source>
        <dbReference type="ARBA" id="ARBA00022989"/>
    </source>
</evidence>